<feature type="compositionally biased region" description="Gly residues" evidence="1">
    <location>
        <begin position="359"/>
        <end position="370"/>
    </location>
</feature>
<evidence type="ECO:0000256" key="1">
    <source>
        <dbReference type="SAM" id="MobiDB-lite"/>
    </source>
</evidence>
<accession>A0A843WKR1</accession>
<gene>
    <name evidence="2" type="ORF">Taro_041132</name>
</gene>
<name>A0A843WKR1_COLES</name>
<evidence type="ECO:0000313" key="3">
    <source>
        <dbReference type="Proteomes" id="UP000652761"/>
    </source>
</evidence>
<dbReference type="AlphaFoldDB" id="A0A843WKR1"/>
<comment type="caution">
    <text evidence="2">The sequence shown here is derived from an EMBL/GenBank/DDBJ whole genome shotgun (WGS) entry which is preliminary data.</text>
</comment>
<evidence type="ECO:0000313" key="2">
    <source>
        <dbReference type="EMBL" id="MQM08276.1"/>
    </source>
</evidence>
<dbReference type="EMBL" id="NMUH01004081">
    <property type="protein sequence ID" value="MQM08276.1"/>
    <property type="molecule type" value="Genomic_DNA"/>
</dbReference>
<dbReference type="Proteomes" id="UP000652761">
    <property type="component" value="Unassembled WGS sequence"/>
</dbReference>
<reference evidence="2" key="1">
    <citation type="submission" date="2017-07" db="EMBL/GenBank/DDBJ databases">
        <title>Taro Niue Genome Assembly and Annotation.</title>
        <authorList>
            <person name="Atibalentja N."/>
            <person name="Keating K."/>
            <person name="Fields C.J."/>
        </authorList>
    </citation>
    <scope>NUCLEOTIDE SEQUENCE</scope>
    <source>
        <strain evidence="2">Niue_2</strain>
        <tissue evidence="2">Leaf</tissue>
    </source>
</reference>
<proteinExistence type="predicted"/>
<protein>
    <submittedName>
        <fullName evidence="2">Uncharacterized protein</fullName>
    </submittedName>
</protein>
<sequence>MEGCGGRCGGVRVNLLLSTRDENSLLKIGDFGFARITVQVAKRLEAIRWRQILVSQSARSLILLFPAVCGCTLLGEIYRSQRLFSFRTCLPDYLPYSYLMVGTGGYGDGRRHVAFRLDRLIVSFQMEEFGMAYMIRTCGAANAVLHNTEDDKLKIPVCVGPSNSSEDAGDHKMVASASKGDSLESVEWEYVLVNPNLASMETIFSSLETSLLESSMARPICILKKIGKGISGELALGPISGLDGAESHVSAPEASLSMELNIQRASLSHPSKRLQLLCQYVHALSEVAKEKVHGPNKGRRGARRAASFLLLPSCLTTAHPGASSGGGGGGGAAGRRRRCSQAAATAAARAAAAGASSGSRGGAGDSGGGSQKLDQVHDIEGDYLEPKILEMQRAILQAEIALIMSHERQFLSRGRHAQSTCDKVVLLNDMMPALGEPCVTKDNVSLLNSDYNTIATGQVENDSPDDGIDSSLISHTGGIYRYQRTEGYPDHFLLDKGLFPFIHNFVPSHMEADNPCLIEERRYLETVILTYRDSLLGACPVFYPSFPLGIAMPQRLPSAADLGVFSRNLTHYTWSRMISPAKWNLKGHHRAMNQPNGL</sequence>
<feature type="region of interest" description="Disordered" evidence="1">
    <location>
        <begin position="353"/>
        <end position="374"/>
    </location>
</feature>
<organism evidence="2 3">
    <name type="scientific">Colocasia esculenta</name>
    <name type="common">Wild taro</name>
    <name type="synonym">Arum esculentum</name>
    <dbReference type="NCBI Taxonomy" id="4460"/>
    <lineage>
        <taxon>Eukaryota</taxon>
        <taxon>Viridiplantae</taxon>
        <taxon>Streptophyta</taxon>
        <taxon>Embryophyta</taxon>
        <taxon>Tracheophyta</taxon>
        <taxon>Spermatophyta</taxon>
        <taxon>Magnoliopsida</taxon>
        <taxon>Liliopsida</taxon>
        <taxon>Araceae</taxon>
        <taxon>Aroideae</taxon>
        <taxon>Colocasieae</taxon>
        <taxon>Colocasia</taxon>
    </lineage>
</organism>
<keyword evidence="3" id="KW-1185">Reference proteome</keyword>